<reference evidence="1 2" key="1">
    <citation type="submission" date="2019-03" db="EMBL/GenBank/DDBJ databases">
        <title>First draft genome of Liparis tanakae, snailfish: a comprehensive survey of snailfish specific genes.</title>
        <authorList>
            <person name="Kim W."/>
            <person name="Song I."/>
            <person name="Jeong J.-H."/>
            <person name="Kim D."/>
            <person name="Kim S."/>
            <person name="Ryu S."/>
            <person name="Song J.Y."/>
            <person name="Lee S.K."/>
        </authorList>
    </citation>
    <scope>NUCLEOTIDE SEQUENCE [LARGE SCALE GENOMIC DNA]</scope>
    <source>
        <tissue evidence="1">Muscle</tissue>
    </source>
</reference>
<dbReference type="AlphaFoldDB" id="A0A4Z2H4J9"/>
<keyword evidence="2" id="KW-1185">Reference proteome</keyword>
<name>A0A4Z2H4J9_9TELE</name>
<sequence>MIGHLSCHTILQKSPTVFTVGPWVAIPTDVTERVVASPSALMSVPISKTGVWGPGSMSSRSS</sequence>
<organism evidence="1 2">
    <name type="scientific">Liparis tanakae</name>
    <name type="common">Tanaka's snailfish</name>
    <dbReference type="NCBI Taxonomy" id="230148"/>
    <lineage>
        <taxon>Eukaryota</taxon>
        <taxon>Metazoa</taxon>
        <taxon>Chordata</taxon>
        <taxon>Craniata</taxon>
        <taxon>Vertebrata</taxon>
        <taxon>Euteleostomi</taxon>
        <taxon>Actinopterygii</taxon>
        <taxon>Neopterygii</taxon>
        <taxon>Teleostei</taxon>
        <taxon>Neoteleostei</taxon>
        <taxon>Acanthomorphata</taxon>
        <taxon>Eupercaria</taxon>
        <taxon>Perciformes</taxon>
        <taxon>Cottioidei</taxon>
        <taxon>Cottales</taxon>
        <taxon>Liparidae</taxon>
        <taxon>Liparis</taxon>
    </lineage>
</organism>
<accession>A0A4Z2H4J9</accession>
<comment type="caution">
    <text evidence="1">The sequence shown here is derived from an EMBL/GenBank/DDBJ whole genome shotgun (WGS) entry which is preliminary data.</text>
</comment>
<dbReference type="EMBL" id="SRLO01000348">
    <property type="protein sequence ID" value="TNN59822.1"/>
    <property type="molecule type" value="Genomic_DNA"/>
</dbReference>
<proteinExistence type="predicted"/>
<protein>
    <submittedName>
        <fullName evidence="1">Uncharacterized protein</fullName>
    </submittedName>
</protein>
<dbReference type="Proteomes" id="UP000314294">
    <property type="component" value="Unassembled WGS sequence"/>
</dbReference>
<gene>
    <name evidence="1" type="ORF">EYF80_030007</name>
</gene>
<evidence type="ECO:0000313" key="1">
    <source>
        <dbReference type="EMBL" id="TNN59822.1"/>
    </source>
</evidence>
<evidence type="ECO:0000313" key="2">
    <source>
        <dbReference type="Proteomes" id="UP000314294"/>
    </source>
</evidence>